<gene>
    <name evidence="7" type="ORF">LLEC1_05013</name>
</gene>
<sequence>RVLPLAMNNLHAPTVPSGPTSAPTTNGTSSHLSFTELQQKKDNVEAELKALGGVLDSHGVDMNTPLLTSDGFPRSDLDVAQIRTTRARIIRLKNDYKEIMANVEKFLHEHFASAAEGTQSNAPATVGASGILPDSDSQPLDQPFAKVNSVAANSPAELAGLKAGDEIRNFGYVNRANHDGLKKVADCVQGSEGSNIFIKVSRPSGVASREELRLTLTPQRDWGGRGMLGCHITPM</sequence>
<dbReference type="Gene3D" id="2.30.42.10">
    <property type="match status" value="1"/>
</dbReference>
<keyword evidence="8" id="KW-1185">Reference proteome</keyword>
<dbReference type="Pfam" id="PF17820">
    <property type="entry name" value="PDZ_6"/>
    <property type="match status" value="1"/>
</dbReference>
<evidence type="ECO:0000256" key="3">
    <source>
        <dbReference type="ARBA" id="ARBA00068021"/>
    </source>
</evidence>
<dbReference type="FunFam" id="2.30.42.10:FF:000107">
    <property type="entry name" value="26S proteasome non-ATPase regulatory subunit 9"/>
    <property type="match status" value="1"/>
</dbReference>
<feature type="region of interest" description="Disordered" evidence="4">
    <location>
        <begin position="1"/>
        <end position="30"/>
    </location>
</feature>
<name>A0A179IH89_CORDF</name>
<dbReference type="InterPro" id="IPR040815">
    <property type="entry name" value="Nas2_N"/>
</dbReference>
<dbReference type="InterPro" id="IPR036034">
    <property type="entry name" value="PDZ_sf"/>
</dbReference>
<dbReference type="AlphaFoldDB" id="A0A179IH89"/>
<dbReference type="InterPro" id="IPR041489">
    <property type="entry name" value="PDZ_6"/>
</dbReference>
<dbReference type="OMA" id="DWGGRGM"/>
<protein>
    <recommendedName>
        <fullName evidence="3">Probable 26S proteasome regulatory subunit p27</fullName>
    </recommendedName>
</protein>
<dbReference type="SUPFAM" id="SSF50156">
    <property type="entry name" value="PDZ domain-like"/>
    <property type="match status" value="1"/>
</dbReference>
<feature type="region of interest" description="Disordered" evidence="4">
    <location>
        <begin position="117"/>
        <end position="138"/>
    </location>
</feature>
<dbReference type="PANTHER" id="PTHR12651">
    <property type="entry name" value="26S PROTEASOME NON-ATPASE REGULATORY SUBUNIT 9"/>
    <property type="match status" value="1"/>
</dbReference>
<dbReference type="Pfam" id="PF18265">
    <property type="entry name" value="Nas2_N"/>
    <property type="match status" value="1"/>
</dbReference>
<feature type="compositionally biased region" description="Polar residues" evidence="4">
    <location>
        <begin position="17"/>
        <end position="30"/>
    </location>
</feature>
<feature type="non-terminal residue" evidence="7">
    <location>
        <position position="1"/>
    </location>
</feature>
<comment type="caution">
    <text evidence="7">The sequence shown here is derived from an EMBL/GenBank/DDBJ whole genome shotgun (WGS) entry which is preliminary data.</text>
</comment>
<feature type="domain" description="PDZ" evidence="5">
    <location>
        <begin position="147"/>
        <end position="202"/>
    </location>
</feature>
<dbReference type="PANTHER" id="PTHR12651:SF1">
    <property type="entry name" value="26S PROTEASOME NON-ATPASE REGULATORY SUBUNIT 9"/>
    <property type="match status" value="1"/>
</dbReference>
<dbReference type="GO" id="GO:0070682">
    <property type="term" value="P:proteasome regulatory particle assembly"/>
    <property type="evidence" value="ECO:0007669"/>
    <property type="project" value="InterPro"/>
</dbReference>
<dbReference type="OrthoDB" id="72325at2759"/>
<accession>A0A179IH89</accession>
<evidence type="ECO:0000256" key="4">
    <source>
        <dbReference type="SAM" id="MobiDB-lite"/>
    </source>
</evidence>
<evidence type="ECO:0000259" key="6">
    <source>
        <dbReference type="Pfam" id="PF18265"/>
    </source>
</evidence>
<evidence type="ECO:0000313" key="8">
    <source>
        <dbReference type="Proteomes" id="UP000243081"/>
    </source>
</evidence>
<evidence type="ECO:0000256" key="2">
    <source>
        <dbReference type="ARBA" id="ARBA00023186"/>
    </source>
</evidence>
<evidence type="ECO:0000259" key="5">
    <source>
        <dbReference type="Pfam" id="PF17820"/>
    </source>
</evidence>
<evidence type="ECO:0000256" key="1">
    <source>
        <dbReference type="ARBA" id="ARBA00005256"/>
    </source>
</evidence>
<dbReference type="InterPro" id="IPR035269">
    <property type="entry name" value="PSMD9"/>
</dbReference>
<feature type="domain" description="Nas2 N-terminal" evidence="6">
    <location>
        <begin position="35"/>
        <end position="112"/>
    </location>
</feature>
<dbReference type="Gene3D" id="6.10.140.1710">
    <property type="match status" value="1"/>
</dbReference>
<organism evidence="7 8">
    <name type="scientific">Cordyceps confragosa</name>
    <name type="common">Lecanicillium lecanii</name>
    <dbReference type="NCBI Taxonomy" id="2714763"/>
    <lineage>
        <taxon>Eukaryota</taxon>
        <taxon>Fungi</taxon>
        <taxon>Dikarya</taxon>
        <taxon>Ascomycota</taxon>
        <taxon>Pezizomycotina</taxon>
        <taxon>Sordariomycetes</taxon>
        <taxon>Hypocreomycetidae</taxon>
        <taxon>Hypocreales</taxon>
        <taxon>Cordycipitaceae</taxon>
        <taxon>Akanthomyces</taxon>
    </lineage>
</organism>
<reference evidence="7 8" key="1">
    <citation type="submission" date="2016-03" db="EMBL/GenBank/DDBJ databases">
        <title>Fine-scale spatial genetic structure of a fungal parasite of coffee scale insects.</title>
        <authorList>
            <person name="Jackson D."/>
            <person name="Zemenick K.A."/>
            <person name="Malloure B."/>
            <person name="Quandt C.A."/>
            <person name="James T.Y."/>
        </authorList>
    </citation>
    <scope>NUCLEOTIDE SEQUENCE [LARGE SCALE GENOMIC DNA]</scope>
    <source>
        <strain evidence="7 8">UM487</strain>
    </source>
</reference>
<comment type="similarity">
    <text evidence="1">Belongs to the proteasome subunit p27 family.</text>
</comment>
<dbReference type="Proteomes" id="UP000243081">
    <property type="component" value="Unassembled WGS sequence"/>
</dbReference>
<proteinExistence type="inferred from homology"/>
<evidence type="ECO:0000313" key="7">
    <source>
        <dbReference type="EMBL" id="OAR01653.1"/>
    </source>
</evidence>
<dbReference type="GO" id="GO:0005737">
    <property type="term" value="C:cytoplasm"/>
    <property type="evidence" value="ECO:0007669"/>
    <property type="project" value="TreeGrafter"/>
</dbReference>
<dbReference type="GO" id="GO:0005634">
    <property type="term" value="C:nucleus"/>
    <property type="evidence" value="ECO:0007669"/>
    <property type="project" value="TreeGrafter"/>
</dbReference>
<dbReference type="EMBL" id="LUKN01001056">
    <property type="protein sequence ID" value="OAR01653.1"/>
    <property type="molecule type" value="Genomic_DNA"/>
</dbReference>
<keyword evidence="2" id="KW-0143">Chaperone</keyword>